<organism evidence="1 2">
    <name type="scientific">Necator americanus</name>
    <name type="common">Human hookworm</name>
    <dbReference type="NCBI Taxonomy" id="51031"/>
    <lineage>
        <taxon>Eukaryota</taxon>
        <taxon>Metazoa</taxon>
        <taxon>Ecdysozoa</taxon>
        <taxon>Nematoda</taxon>
        <taxon>Chromadorea</taxon>
        <taxon>Rhabditida</taxon>
        <taxon>Rhabditina</taxon>
        <taxon>Rhabditomorpha</taxon>
        <taxon>Strongyloidea</taxon>
        <taxon>Ancylostomatidae</taxon>
        <taxon>Bunostominae</taxon>
        <taxon>Necator</taxon>
    </lineage>
</organism>
<name>A0ABR1CVD6_NECAM</name>
<evidence type="ECO:0000313" key="2">
    <source>
        <dbReference type="Proteomes" id="UP001303046"/>
    </source>
</evidence>
<comment type="caution">
    <text evidence="1">The sequence shown here is derived from an EMBL/GenBank/DDBJ whole genome shotgun (WGS) entry which is preliminary data.</text>
</comment>
<proteinExistence type="predicted"/>
<dbReference type="Proteomes" id="UP001303046">
    <property type="component" value="Unassembled WGS sequence"/>
</dbReference>
<evidence type="ECO:0000313" key="1">
    <source>
        <dbReference type="EMBL" id="KAK6742277.1"/>
    </source>
</evidence>
<evidence type="ECO:0008006" key="3">
    <source>
        <dbReference type="Google" id="ProtNLM"/>
    </source>
</evidence>
<dbReference type="EMBL" id="JAVFWL010000003">
    <property type="protein sequence ID" value="KAK6742277.1"/>
    <property type="molecule type" value="Genomic_DNA"/>
</dbReference>
<reference evidence="1 2" key="1">
    <citation type="submission" date="2023-08" db="EMBL/GenBank/DDBJ databases">
        <title>A Necator americanus chromosomal reference genome.</title>
        <authorList>
            <person name="Ilik V."/>
            <person name="Petrzelkova K.J."/>
            <person name="Pardy F."/>
            <person name="Fuh T."/>
            <person name="Niatou-Singa F.S."/>
            <person name="Gouil Q."/>
            <person name="Baker L."/>
            <person name="Ritchie M.E."/>
            <person name="Jex A.R."/>
            <person name="Gazzola D."/>
            <person name="Li H."/>
            <person name="Toshio Fujiwara R."/>
            <person name="Zhan B."/>
            <person name="Aroian R.V."/>
            <person name="Pafco B."/>
            <person name="Schwarz E.M."/>
        </authorList>
    </citation>
    <scope>NUCLEOTIDE SEQUENCE [LARGE SCALE GENOMIC DNA]</scope>
    <source>
        <strain evidence="1 2">Aroian</strain>
        <tissue evidence="1">Whole animal</tissue>
    </source>
</reference>
<accession>A0ABR1CVD6</accession>
<sequence length="228" mass="25279">MAQDSSMSQKGAVIQHIANTHDLKEVNCRTLLNEQQQAALTKLVRYLCVPFAALRKTRIRDQQVISIENNDADSGDADKKKVVGCATAVRNDYNNLVENLIALLYIQGFESDYSGTKHREGTPRDKEAGFCRGRSATEQPLSTLLIEAETASMRRALRIDGAPEKFVRLLDYINQRTTAAVRTPAGCRKPFEVITGVKQGAVAGPFLLNFAIHDIMRRTVDQRSGDTV</sequence>
<protein>
    <recommendedName>
        <fullName evidence="3">Reverse transcriptase domain-containing protein</fullName>
    </recommendedName>
</protein>
<gene>
    <name evidence="1" type="primary">Necator_chrIII.g10641</name>
    <name evidence="1" type="ORF">RB195_009876</name>
</gene>
<keyword evidence="2" id="KW-1185">Reference proteome</keyword>